<keyword evidence="1" id="KW-0812">Transmembrane</keyword>
<feature type="transmembrane region" description="Helical" evidence="1">
    <location>
        <begin position="80"/>
        <end position="97"/>
    </location>
</feature>
<accession>A0A081BWA2</accession>
<protein>
    <recommendedName>
        <fullName evidence="2">DUF1468 domain-containing protein</fullName>
    </recommendedName>
</protein>
<dbReference type="InterPro" id="IPR009936">
    <property type="entry name" value="DUF1468"/>
</dbReference>
<sequence length="157" mass="17290">MSINMSKIVGIFFLLIGVIYLIMAFQLADASIGSPHTPKIFPAGLGLLLIGLSLGLLAKEFRTSAQPAKTSGKASFGLEDVQKIGLTAVFAFIYALLFDRLGYVISTILFLEALLFLFNGFAKWKQNTIVAVIFSIVVYVLFFKLLNVYLPPLPFFE</sequence>
<feature type="transmembrane region" description="Helical" evidence="1">
    <location>
        <begin position="129"/>
        <end position="150"/>
    </location>
</feature>
<dbReference type="STRING" id="1499967.U27_03569"/>
<reference evidence="3" key="1">
    <citation type="journal article" date="2015" name="PeerJ">
        <title>First genomic representation of candidate bacterial phylum KSB3 points to enhanced environmental sensing as a trigger of wastewater bulking.</title>
        <authorList>
            <person name="Sekiguchi Y."/>
            <person name="Ohashi A."/>
            <person name="Parks D.H."/>
            <person name="Yamauchi T."/>
            <person name="Tyson G.W."/>
            <person name="Hugenholtz P."/>
        </authorList>
    </citation>
    <scope>NUCLEOTIDE SEQUENCE [LARGE SCALE GENOMIC DNA]</scope>
</reference>
<evidence type="ECO:0000259" key="2">
    <source>
        <dbReference type="Pfam" id="PF07331"/>
    </source>
</evidence>
<keyword evidence="4" id="KW-1185">Reference proteome</keyword>
<evidence type="ECO:0000313" key="4">
    <source>
        <dbReference type="Proteomes" id="UP000030661"/>
    </source>
</evidence>
<feature type="domain" description="DUF1468" evidence="2">
    <location>
        <begin position="8"/>
        <end position="151"/>
    </location>
</feature>
<dbReference type="eggNOG" id="ENOG50333F3">
    <property type="taxonomic scope" value="Bacteria"/>
</dbReference>
<evidence type="ECO:0000313" key="3">
    <source>
        <dbReference type="EMBL" id="GAK56607.1"/>
    </source>
</evidence>
<proteinExistence type="predicted"/>
<name>A0A081BWA2_VECG1</name>
<organism evidence="3">
    <name type="scientific">Vecturithrix granuli</name>
    <dbReference type="NCBI Taxonomy" id="1499967"/>
    <lineage>
        <taxon>Bacteria</taxon>
        <taxon>Candidatus Moduliflexota</taxon>
        <taxon>Candidatus Vecturitrichia</taxon>
        <taxon>Candidatus Vecturitrichales</taxon>
        <taxon>Candidatus Vecturitrichaceae</taxon>
        <taxon>Candidatus Vecturithrix</taxon>
    </lineage>
</organism>
<dbReference type="AlphaFoldDB" id="A0A081BWA2"/>
<keyword evidence="1" id="KW-0472">Membrane</keyword>
<gene>
    <name evidence="3" type="ORF">U27_03569</name>
</gene>
<keyword evidence="1" id="KW-1133">Transmembrane helix</keyword>
<dbReference type="Pfam" id="PF07331">
    <property type="entry name" value="TctB"/>
    <property type="match status" value="1"/>
</dbReference>
<dbReference type="Proteomes" id="UP000030661">
    <property type="component" value="Unassembled WGS sequence"/>
</dbReference>
<feature type="transmembrane region" description="Helical" evidence="1">
    <location>
        <begin position="40"/>
        <end position="59"/>
    </location>
</feature>
<dbReference type="EMBL" id="DF820465">
    <property type="protein sequence ID" value="GAK56607.1"/>
    <property type="molecule type" value="Genomic_DNA"/>
</dbReference>
<feature type="transmembrane region" description="Helical" evidence="1">
    <location>
        <begin position="103"/>
        <end position="122"/>
    </location>
</feature>
<evidence type="ECO:0000256" key="1">
    <source>
        <dbReference type="SAM" id="Phobius"/>
    </source>
</evidence>
<dbReference type="HOGENOM" id="CLU_110735_6_0_0"/>